<evidence type="ECO:0000256" key="9">
    <source>
        <dbReference type="PIRSR" id="PIRSR000604-1"/>
    </source>
</evidence>
<keyword evidence="1 8" id="KW-0808">Transferase</keyword>
<proteinExistence type="inferred from homology"/>
<evidence type="ECO:0000256" key="2">
    <source>
        <dbReference type="ARBA" id="ARBA00022741"/>
    </source>
</evidence>
<feature type="binding site" evidence="12">
    <location>
        <position position="392"/>
    </location>
    <ligand>
        <name>ATP</name>
        <dbReference type="ChEBI" id="CHEBI:30616"/>
    </ligand>
</feature>
<feature type="compositionally biased region" description="Polar residues" evidence="13">
    <location>
        <begin position="283"/>
        <end position="296"/>
    </location>
</feature>
<dbReference type="Gene3D" id="3.30.200.20">
    <property type="entry name" value="Phosphorylase Kinase, domain 1"/>
    <property type="match status" value="1"/>
</dbReference>
<dbReference type="InterPro" id="IPR036860">
    <property type="entry name" value="SH2_dom_sf"/>
</dbReference>
<evidence type="ECO:0000256" key="11">
    <source>
        <dbReference type="PROSITE-ProRule" id="PRU00191"/>
    </source>
</evidence>
<dbReference type="FunFam" id="1.10.510.10:FF:000521">
    <property type="entry name" value="Tyrosine-protein kinase pr2"/>
    <property type="match status" value="1"/>
</dbReference>
<evidence type="ECO:0000256" key="10">
    <source>
        <dbReference type="PIRSR" id="PIRSR000604-2"/>
    </source>
</evidence>
<dbReference type="SUPFAM" id="SSF56112">
    <property type="entry name" value="Protein kinase-like (PK-like)"/>
    <property type="match status" value="1"/>
</dbReference>
<evidence type="ECO:0000256" key="6">
    <source>
        <dbReference type="ARBA" id="ARBA00023137"/>
    </source>
</evidence>
<evidence type="ECO:0000256" key="3">
    <source>
        <dbReference type="ARBA" id="ARBA00022777"/>
    </source>
</evidence>
<dbReference type="InterPro" id="IPR012234">
    <property type="entry name" value="Tyr_kinase_non-rcpt_SYK/ZAP70"/>
</dbReference>
<keyword evidence="11" id="KW-0727">SH2 domain</keyword>
<feature type="region of interest" description="Disordered" evidence="13">
    <location>
        <begin position="265"/>
        <end position="296"/>
    </location>
</feature>
<sequence>MADPLFQHWFHGRINRTEAEEILARHGKKDGLFLLRESTASAGSYALSMCHNNKIIHYHIQRHSDGTVAIEDGKKFLGPVELIHHHHTCLDGLLSKLTDPCNRLPGVPPKTYSGANQEHIKDAAIAAMASMGIQDGDETTATLMRAKLECAIGSVLHKNQLWFHGVISRDEAERRLSVLGYQNGMFLIRERDSGYVLGLCHEGSVVHYLFDVDQQGRLSIKSGPKFDNLMLAVDHYAQREDGLLCKLKEPCNVELFEGRRRISVGARPPSVSDQEPRIVTGNRPPSRSFTETSPFASNPFLQGGTANVPDLLHGAAATAGASRGAAFDAIYDSVKMKKSSFYFNQFKDMQARKLRRENLKLERELGHGNFGSVLKGEYTKSNGEQIPVAVKKLKSEEMNNPHSEIMHEAEVMMKLDHPNIVRIIGICKDTTVMLVMELAPEGPLHKYLKKHKSLPMFKIFVIMLQVAEGMQYLENMQFVHRDLAARNILVVNEDFVKISDFGMSRAMGAGSDYYKAGKPGKWPLKWYAPECIYYRKFSSKSDVWSYGVTLWEATSYGKKPYEGLNGQVILEKIEAGYRLQCPENVPPNVYEVMRSCWEYREEKRPTFQFLAQQLADALMELKSTEEYQKQYLV</sequence>
<feature type="binding site" evidence="10">
    <location>
        <position position="391"/>
    </location>
    <ligand>
        <name>ATP</name>
        <dbReference type="ChEBI" id="CHEBI:30616"/>
    </ligand>
</feature>
<dbReference type="InterPro" id="IPR050198">
    <property type="entry name" value="Non-receptor_tyrosine_kinases"/>
</dbReference>
<evidence type="ECO:0000256" key="4">
    <source>
        <dbReference type="ARBA" id="ARBA00022840"/>
    </source>
</evidence>
<dbReference type="GO" id="GO:0002376">
    <property type="term" value="P:immune system process"/>
    <property type="evidence" value="ECO:0007669"/>
    <property type="project" value="UniProtKB-KW"/>
</dbReference>
<dbReference type="InterPro" id="IPR000719">
    <property type="entry name" value="Prot_kinase_dom"/>
</dbReference>
<dbReference type="PANTHER" id="PTHR24418">
    <property type="entry name" value="TYROSINE-PROTEIN KINASE"/>
    <property type="match status" value="1"/>
</dbReference>
<dbReference type="Pfam" id="PF07714">
    <property type="entry name" value="PK_Tyr_Ser-Thr"/>
    <property type="match status" value="1"/>
</dbReference>
<feature type="binding site" evidence="10">
    <location>
        <begin position="365"/>
        <end position="373"/>
    </location>
    <ligand>
        <name>ATP</name>
        <dbReference type="ChEBI" id="CHEBI:30616"/>
    </ligand>
</feature>
<dbReference type="GO" id="GO:0004715">
    <property type="term" value="F:non-membrane spanning protein tyrosine kinase activity"/>
    <property type="evidence" value="ECO:0007669"/>
    <property type="project" value="UniProtKB-EC"/>
</dbReference>
<evidence type="ECO:0000256" key="1">
    <source>
        <dbReference type="ARBA" id="ARBA00022679"/>
    </source>
</evidence>
<dbReference type="GO" id="GO:0005737">
    <property type="term" value="C:cytoplasm"/>
    <property type="evidence" value="ECO:0007669"/>
    <property type="project" value="InterPro"/>
</dbReference>
<comment type="similarity">
    <text evidence="8">Belongs to the protein kinase superfamily. Tyr protein kinase family. SYK/ZAP-70 subfamily.</text>
</comment>
<evidence type="ECO:0000256" key="7">
    <source>
        <dbReference type="ARBA" id="ARBA00051245"/>
    </source>
</evidence>
<feature type="active site" description="Proton acceptor" evidence="9">
    <location>
        <position position="482"/>
    </location>
</feature>
<evidence type="ECO:0000313" key="16">
    <source>
        <dbReference type="EMBL" id="PFX27398.1"/>
    </source>
</evidence>
<dbReference type="SMART" id="SM00219">
    <property type="entry name" value="TyrKc"/>
    <property type="match status" value="1"/>
</dbReference>
<comment type="catalytic activity">
    <reaction evidence="7 8">
        <text>L-tyrosyl-[protein] + ATP = O-phospho-L-tyrosyl-[protein] + ADP + H(+)</text>
        <dbReference type="Rhea" id="RHEA:10596"/>
        <dbReference type="Rhea" id="RHEA-COMP:10136"/>
        <dbReference type="Rhea" id="RHEA-COMP:20101"/>
        <dbReference type="ChEBI" id="CHEBI:15378"/>
        <dbReference type="ChEBI" id="CHEBI:30616"/>
        <dbReference type="ChEBI" id="CHEBI:46858"/>
        <dbReference type="ChEBI" id="CHEBI:61978"/>
        <dbReference type="ChEBI" id="CHEBI:456216"/>
        <dbReference type="EC" id="2.7.10.2"/>
    </reaction>
</comment>
<dbReference type="Gene3D" id="3.30.505.10">
    <property type="entry name" value="SH2 domain"/>
    <property type="match status" value="2"/>
</dbReference>
<feature type="domain" description="SH2" evidence="14">
    <location>
        <begin position="162"/>
        <end position="251"/>
    </location>
</feature>
<evidence type="ECO:0000256" key="12">
    <source>
        <dbReference type="PROSITE-ProRule" id="PRU10141"/>
    </source>
</evidence>
<keyword evidence="4 8" id="KW-0067">ATP-binding</keyword>
<dbReference type="InterPro" id="IPR008266">
    <property type="entry name" value="Tyr_kinase_AS"/>
</dbReference>
<dbReference type="SUPFAM" id="SSF55550">
    <property type="entry name" value="SH2 domain"/>
    <property type="match status" value="2"/>
</dbReference>
<dbReference type="PIRSF" id="PIRSF000604">
    <property type="entry name" value="TyrPK_SYK"/>
    <property type="match status" value="1"/>
</dbReference>
<name>A0A2B4SFM1_STYPI</name>
<dbReference type="InterPro" id="IPR011009">
    <property type="entry name" value="Kinase-like_dom_sf"/>
</dbReference>
<accession>A0A2B4SFM1</accession>
<evidence type="ECO:0000256" key="8">
    <source>
        <dbReference type="PIRNR" id="PIRNR000604"/>
    </source>
</evidence>
<dbReference type="InterPro" id="IPR000980">
    <property type="entry name" value="SH2"/>
</dbReference>
<dbReference type="InterPro" id="IPR001245">
    <property type="entry name" value="Ser-Thr/Tyr_kinase_cat_dom"/>
</dbReference>
<gene>
    <name evidence="16" type="primary">SYK</name>
    <name evidence="16" type="ORF">AWC38_SpisGene7917</name>
</gene>
<dbReference type="PROSITE" id="PS50001">
    <property type="entry name" value="SH2"/>
    <property type="match status" value="2"/>
</dbReference>
<dbReference type="OrthoDB" id="535945at2759"/>
<dbReference type="PRINTS" id="PR00109">
    <property type="entry name" value="TYRKINASE"/>
</dbReference>
<comment type="caution">
    <text evidence="16">The sequence shown here is derived from an EMBL/GenBank/DDBJ whole genome shotgun (WGS) entry which is preliminary data.</text>
</comment>
<dbReference type="PROSITE" id="PS50011">
    <property type="entry name" value="PROTEIN_KINASE_DOM"/>
    <property type="match status" value="1"/>
</dbReference>
<dbReference type="EC" id="2.7.10.2" evidence="8"/>
<protein>
    <recommendedName>
        <fullName evidence="8">Tyrosine-protein kinase</fullName>
        <ecNumber evidence="8">2.7.10.2</ecNumber>
    </recommendedName>
</protein>
<dbReference type="InterPro" id="IPR017441">
    <property type="entry name" value="Protein_kinase_ATP_BS"/>
</dbReference>
<feature type="domain" description="SH2" evidence="14">
    <location>
        <begin position="9"/>
        <end position="101"/>
    </location>
</feature>
<evidence type="ECO:0000256" key="13">
    <source>
        <dbReference type="SAM" id="MobiDB-lite"/>
    </source>
</evidence>
<dbReference type="SMART" id="SM00252">
    <property type="entry name" value="SH2"/>
    <property type="match status" value="2"/>
</dbReference>
<dbReference type="InterPro" id="IPR020635">
    <property type="entry name" value="Tyr_kinase_cat_dom"/>
</dbReference>
<dbReference type="Pfam" id="PF00017">
    <property type="entry name" value="SH2"/>
    <property type="match status" value="2"/>
</dbReference>
<evidence type="ECO:0000313" key="17">
    <source>
        <dbReference type="Proteomes" id="UP000225706"/>
    </source>
</evidence>
<dbReference type="PROSITE" id="PS00109">
    <property type="entry name" value="PROTEIN_KINASE_TYR"/>
    <property type="match status" value="1"/>
</dbReference>
<evidence type="ECO:0000256" key="5">
    <source>
        <dbReference type="ARBA" id="ARBA00022859"/>
    </source>
</evidence>
<evidence type="ECO:0000259" key="14">
    <source>
        <dbReference type="PROSITE" id="PS50001"/>
    </source>
</evidence>
<dbReference type="Gene3D" id="1.10.510.10">
    <property type="entry name" value="Transferase(Phosphotransferase) domain 1"/>
    <property type="match status" value="1"/>
</dbReference>
<dbReference type="GO" id="GO:0035556">
    <property type="term" value="P:intracellular signal transduction"/>
    <property type="evidence" value="ECO:0007669"/>
    <property type="project" value="InterPro"/>
</dbReference>
<dbReference type="STRING" id="50429.A0A2B4SFM1"/>
<organism evidence="16 17">
    <name type="scientific">Stylophora pistillata</name>
    <name type="common">Smooth cauliflower coral</name>
    <dbReference type="NCBI Taxonomy" id="50429"/>
    <lineage>
        <taxon>Eukaryota</taxon>
        <taxon>Metazoa</taxon>
        <taxon>Cnidaria</taxon>
        <taxon>Anthozoa</taxon>
        <taxon>Hexacorallia</taxon>
        <taxon>Scleractinia</taxon>
        <taxon>Astrocoeniina</taxon>
        <taxon>Pocilloporidae</taxon>
        <taxon>Stylophora</taxon>
    </lineage>
</organism>
<dbReference type="Proteomes" id="UP000225706">
    <property type="component" value="Unassembled WGS sequence"/>
</dbReference>
<dbReference type="PROSITE" id="PS00107">
    <property type="entry name" value="PROTEIN_KINASE_ATP"/>
    <property type="match status" value="1"/>
</dbReference>
<evidence type="ECO:0000259" key="15">
    <source>
        <dbReference type="PROSITE" id="PS50011"/>
    </source>
</evidence>
<keyword evidence="17" id="KW-1185">Reference proteome</keyword>
<keyword evidence="6 8" id="KW-0829">Tyrosine-protein kinase</keyword>
<dbReference type="GO" id="GO:0005524">
    <property type="term" value="F:ATP binding"/>
    <property type="evidence" value="ECO:0007669"/>
    <property type="project" value="UniProtKB-UniRule"/>
</dbReference>
<dbReference type="EMBL" id="LSMT01000104">
    <property type="protein sequence ID" value="PFX27398.1"/>
    <property type="molecule type" value="Genomic_DNA"/>
</dbReference>
<reference evidence="17" key="1">
    <citation type="journal article" date="2017" name="bioRxiv">
        <title>Comparative analysis of the genomes of Stylophora pistillata and Acropora digitifera provides evidence for extensive differences between species of corals.</title>
        <authorList>
            <person name="Voolstra C.R."/>
            <person name="Li Y."/>
            <person name="Liew Y.J."/>
            <person name="Baumgarten S."/>
            <person name="Zoccola D."/>
            <person name="Flot J.-F."/>
            <person name="Tambutte S."/>
            <person name="Allemand D."/>
            <person name="Aranda M."/>
        </authorList>
    </citation>
    <scope>NUCLEOTIDE SEQUENCE [LARGE SCALE GENOMIC DNA]</scope>
</reference>
<keyword evidence="2 8" id="KW-0547">Nucleotide-binding</keyword>
<keyword evidence="5" id="KW-0391">Immunity</keyword>
<feature type="domain" description="Protein kinase" evidence="15">
    <location>
        <begin position="359"/>
        <end position="619"/>
    </location>
</feature>
<dbReference type="PRINTS" id="PR00401">
    <property type="entry name" value="SH2DOMAIN"/>
</dbReference>
<keyword evidence="3 8" id="KW-0418">Kinase</keyword>
<dbReference type="AlphaFoldDB" id="A0A2B4SFM1"/>